<comment type="catalytic activity">
    <reaction evidence="15 17 19">
        <text>(6S)-NADHX + ADP = AMP + phosphate + NADH + H(+)</text>
        <dbReference type="Rhea" id="RHEA:32223"/>
        <dbReference type="ChEBI" id="CHEBI:15378"/>
        <dbReference type="ChEBI" id="CHEBI:43474"/>
        <dbReference type="ChEBI" id="CHEBI:57945"/>
        <dbReference type="ChEBI" id="CHEBI:64074"/>
        <dbReference type="ChEBI" id="CHEBI:456215"/>
        <dbReference type="ChEBI" id="CHEBI:456216"/>
        <dbReference type="EC" id="4.2.1.136"/>
    </reaction>
</comment>
<dbReference type="RefSeq" id="WP_166192191.1">
    <property type="nucleotide sequence ID" value="NZ_CP049811.1"/>
</dbReference>
<evidence type="ECO:0000313" key="23">
    <source>
        <dbReference type="Proteomes" id="UP000500791"/>
    </source>
</evidence>
<comment type="catalytic activity">
    <reaction evidence="16 17 19">
        <text>(6S)-NADPHX + ADP = AMP + phosphate + NADPH + H(+)</text>
        <dbReference type="Rhea" id="RHEA:32235"/>
        <dbReference type="ChEBI" id="CHEBI:15378"/>
        <dbReference type="ChEBI" id="CHEBI:43474"/>
        <dbReference type="ChEBI" id="CHEBI:57783"/>
        <dbReference type="ChEBI" id="CHEBI:64076"/>
        <dbReference type="ChEBI" id="CHEBI:456215"/>
        <dbReference type="ChEBI" id="CHEBI:456216"/>
        <dbReference type="EC" id="4.2.1.136"/>
    </reaction>
</comment>
<dbReference type="GO" id="GO:0052855">
    <property type="term" value="F:ADP-dependent NAD(P)H-hydrate dehydratase activity"/>
    <property type="evidence" value="ECO:0007669"/>
    <property type="project" value="UniProtKB-UniRule"/>
</dbReference>
<dbReference type="PROSITE" id="PS51385">
    <property type="entry name" value="YJEF_N"/>
    <property type="match status" value="1"/>
</dbReference>
<feature type="binding site" evidence="18">
    <location>
        <begin position="131"/>
        <end position="137"/>
    </location>
    <ligand>
        <name>(6S)-NADPHX</name>
        <dbReference type="ChEBI" id="CHEBI:64076"/>
    </ligand>
</feature>
<dbReference type="InterPro" id="IPR036652">
    <property type="entry name" value="YjeF_N_dom_sf"/>
</dbReference>
<dbReference type="Pfam" id="PF03853">
    <property type="entry name" value="YjeF_N"/>
    <property type="match status" value="1"/>
</dbReference>
<dbReference type="AlphaFoldDB" id="A0A6G7VN05"/>
<organism evidence="22 23">
    <name type="scientific">Pontivivens nitratireducens</name>
    <dbReference type="NCBI Taxonomy" id="2758038"/>
    <lineage>
        <taxon>Bacteria</taxon>
        <taxon>Pseudomonadati</taxon>
        <taxon>Pseudomonadota</taxon>
        <taxon>Alphaproteobacteria</taxon>
        <taxon>Rhodobacterales</taxon>
        <taxon>Paracoccaceae</taxon>
        <taxon>Pontivivens</taxon>
    </lineage>
</organism>
<dbReference type="SUPFAM" id="SSF64153">
    <property type="entry name" value="YjeF N-terminal domain-like"/>
    <property type="match status" value="1"/>
</dbReference>
<comment type="catalytic activity">
    <reaction evidence="1 18 19">
        <text>(6R)-NADHX = (6S)-NADHX</text>
        <dbReference type="Rhea" id="RHEA:32215"/>
        <dbReference type="ChEBI" id="CHEBI:64074"/>
        <dbReference type="ChEBI" id="CHEBI:64075"/>
        <dbReference type="EC" id="5.1.99.6"/>
    </reaction>
</comment>
<evidence type="ECO:0000256" key="16">
    <source>
        <dbReference type="ARBA" id="ARBA00049209"/>
    </source>
</evidence>
<dbReference type="EC" id="5.1.99.6" evidence="19"/>
<dbReference type="HAMAP" id="MF_01966">
    <property type="entry name" value="NADHX_epimerase"/>
    <property type="match status" value="1"/>
</dbReference>
<dbReference type="GO" id="GO:0046496">
    <property type="term" value="P:nicotinamide nucleotide metabolic process"/>
    <property type="evidence" value="ECO:0007669"/>
    <property type="project" value="UniProtKB-UniRule"/>
</dbReference>
<dbReference type="Proteomes" id="UP000500791">
    <property type="component" value="Chromosome"/>
</dbReference>
<comment type="function">
    <text evidence="14 19">Bifunctional enzyme that catalyzes the epimerization of the S- and R-forms of NAD(P)HX and the dehydration of the S-form of NAD(P)HX at the expense of ADP, which is converted to AMP. This allows the repair of both epimers of NAD(P)HX, a damaged form of NAD(P)H that is a result of enzymatic or heat-dependent hydration.</text>
</comment>
<feature type="binding site" evidence="17">
    <location>
        <position position="338"/>
    </location>
    <ligand>
        <name>(6S)-NADPHX</name>
        <dbReference type="ChEBI" id="CHEBI:64076"/>
    </ligand>
</feature>
<dbReference type="GO" id="GO:0052856">
    <property type="term" value="F:NAD(P)HX epimerase activity"/>
    <property type="evidence" value="ECO:0007669"/>
    <property type="project" value="UniProtKB-UniRule"/>
</dbReference>
<feature type="binding site" evidence="18">
    <location>
        <position position="172"/>
    </location>
    <ligand>
        <name>K(+)</name>
        <dbReference type="ChEBI" id="CHEBI:29103"/>
    </ligand>
</feature>
<evidence type="ECO:0000256" key="3">
    <source>
        <dbReference type="ARBA" id="ARBA00006001"/>
    </source>
</evidence>
<feature type="binding site" evidence="18">
    <location>
        <begin position="62"/>
        <end position="66"/>
    </location>
    <ligand>
        <name>(6S)-NADPHX</name>
        <dbReference type="ChEBI" id="CHEBI:64076"/>
    </ligand>
</feature>
<keyword evidence="7 17" id="KW-0067">ATP-binding</keyword>
<feature type="domain" description="YjeF N-terminal" evidence="21">
    <location>
        <begin position="10"/>
        <end position="226"/>
    </location>
</feature>
<feature type="binding site" evidence="17">
    <location>
        <begin position="433"/>
        <end position="437"/>
    </location>
    <ligand>
        <name>AMP</name>
        <dbReference type="ChEBI" id="CHEBI:456215"/>
    </ligand>
</feature>
<evidence type="ECO:0000256" key="10">
    <source>
        <dbReference type="ARBA" id="ARBA00023027"/>
    </source>
</evidence>
<gene>
    <name evidence="17" type="primary">nnrD</name>
    <name evidence="18" type="synonym">nnrE</name>
    <name evidence="22" type="ORF">G8E03_12015</name>
</gene>
<evidence type="ECO:0000313" key="22">
    <source>
        <dbReference type="EMBL" id="QIK41429.1"/>
    </source>
</evidence>
<evidence type="ECO:0000256" key="12">
    <source>
        <dbReference type="ARBA" id="ARBA00023239"/>
    </source>
</evidence>
<dbReference type="InterPro" id="IPR029056">
    <property type="entry name" value="Ribokinase-like"/>
</dbReference>
<evidence type="ECO:0000256" key="1">
    <source>
        <dbReference type="ARBA" id="ARBA00000013"/>
    </source>
</evidence>
<dbReference type="PANTHER" id="PTHR12592:SF0">
    <property type="entry name" value="ATP-DEPENDENT (S)-NAD(P)H-HYDRATE DEHYDRATASE"/>
    <property type="match status" value="1"/>
</dbReference>
<dbReference type="EC" id="4.2.1.136" evidence="19"/>
<evidence type="ECO:0000256" key="14">
    <source>
        <dbReference type="ARBA" id="ARBA00025153"/>
    </source>
</evidence>
<evidence type="ECO:0000259" key="20">
    <source>
        <dbReference type="PROSITE" id="PS51383"/>
    </source>
</evidence>
<dbReference type="PIRSF" id="PIRSF017184">
    <property type="entry name" value="Nnr"/>
    <property type="match status" value="1"/>
</dbReference>
<reference evidence="22 23" key="1">
    <citation type="submission" date="2020-03" db="EMBL/GenBank/DDBJ databases">
        <title>Complete genome sequence of Monaibacterium sp. ALG8 with diverse plasmids.</title>
        <authorList>
            <person name="Sun C."/>
        </authorList>
    </citation>
    <scope>NUCLEOTIDE SEQUENCE [LARGE SCALE GENOMIC DNA]</scope>
    <source>
        <strain evidence="22 23">ALG8</strain>
    </source>
</reference>
<comment type="cofactor">
    <cofactor evidence="17">
        <name>Mg(2+)</name>
        <dbReference type="ChEBI" id="CHEBI:18420"/>
    </cofactor>
</comment>
<feature type="binding site" evidence="18">
    <location>
        <position position="169"/>
    </location>
    <ligand>
        <name>(6S)-NADPHX</name>
        <dbReference type="ChEBI" id="CHEBI:64076"/>
    </ligand>
</feature>
<comment type="similarity">
    <text evidence="3 19">In the N-terminal section; belongs to the NnrE/AIBP family.</text>
</comment>
<dbReference type="GO" id="GO:0046872">
    <property type="term" value="F:metal ion binding"/>
    <property type="evidence" value="ECO:0007669"/>
    <property type="project" value="UniProtKB-UniRule"/>
</dbReference>
<evidence type="ECO:0000256" key="15">
    <source>
        <dbReference type="ARBA" id="ARBA00048238"/>
    </source>
</evidence>
<dbReference type="CDD" id="cd01171">
    <property type="entry name" value="YXKO-related"/>
    <property type="match status" value="1"/>
</dbReference>
<keyword evidence="5 18" id="KW-0479">Metal-binding</keyword>
<comment type="subunit">
    <text evidence="17">Homotetramer.</text>
</comment>
<dbReference type="InterPro" id="IPR004443">
    <property type="entry name" value="YjeF_N_dom"/>
</dbReference>
<keyword evidence="8 17" id="KW-0521">NADP</keyword>
<dbReference type="InterPro" id="IPR000631">
    <property type="entry name" value="CARKD"/>
</dbReference>
<feature type="domain" description="YjeF C-terminal" evidence="20">
    <location>
        <begin position="240"/>
        <end position="521"/>
    </location>
</feature>
<comment type="similarity">
    <text evidence="4 19">In the C-terminal section; belongs to the NnrD/CARKD family.</text>
</comment>
<comment type="caution">
    <text evidence="18">Lacks conserved residue(s) required for the propagation of feature annotation.</text>
</comment>
<dbReference type="PROSITE" id="PS51383">
    <property type="entry name" value="YJEF_C_3"/>
    <property type="match status" value="1"/>
</dbReference>
<comment type="similarity">
    <text evidence="17">Belongs to the NnrD/CARKD family.</text>
</comment>
<evidence type="ECO:0000256" key="11">
    <source>
        <dbReference type="ARBA" id="ARBA00023235"/>
    </source>
</evidence>
<dbReference type="InterPro" id="IPR017953">
    <property type="entry name" value="Carbohydrate_kinase_pred_CS"/>
</dbReference>
<dbReference type="NCBIfam" id="TIGR00197">
    <property type="entry name" value="yjeF_nterm"/>
    <property type="match status" value="1"/>
</dbReference>
<dbReference type="NCBIfam" id="TIGR00196">
    <property type="entry name" value="yjeF_cterm"/>
    <property type="match status" value="1"/>
</dbReference>
<dbReference type="PROSITE" id="PS01050">
    <property type="entry name" value="YJEF_C_2"/>
    <property type="match status" value="1"/>
</dbReference>
<evidence type="ECO:0000256" key="9">
    <source>
        <dbReference type="ARBA" id="ARBA00022958"/>
    </source>
</evidence>
<evidence type="ECO:0000256" key="17">
    <source>
        <dbReference type="HAMAP-Rule" id="MF_01965"/>
    </source>
</evidence>
<dbReference type="PANTHER" id="PTHR12592">
    <property type="entry name" value="ATP-DEPENDENT (S)-NAD(P)H-HYDRATE DEHYDRATASE FAMILY MEMBER"/>
    <property type="match status" value="1"/>
</dbReference>
<accession>A0A6G7VN05</accession>
<comment type="similarity">
    <text evidence="18">Belongs to the NnrE/AIBP family.</text>
</comment>
<evidence type="ECO:0000256" key="18">
    <source>
        <dbReference type="HAMAP-Rule" id="MF_01966"/>
    </source>
</evidence>
<protein>
    <recommendedName>
        <fullName evidence="19">Bifunctional NAD(P)H-hydrate repair enzyme</fullName>
    </recommendedName>
    <alternativeName>
        <fullName evidence="19">Nicotinamide nucleotide repair protein</fullName>
    </alternativeName>
    <domain>
        <recommendedName>
            <fullName evidence="19">ADP-dependent (S)-NAD(P)H-hydrate dehydratase</fullName>
            <ecNumber evidence="19">4.2.1.136</ecNumber>
        </recommendedName>
        <alternativeName>
            <fullName evidence="19">ADP-dependent NAD(P)HX dehydratase</fullName>
        </alternativeName>
    </domain>
    <domain>
        <recommendedName>
            <fullName evidence="19">NAD(P)H-hydrate epimerase</fullName>
            <ecNumber evidence="19">5.1.99.6</ecNumber>
        </recommendedName>
    </domain>
</protein>
<dbReference type="SUPFAM" id="SSF53613">
    <property type="entry name" value="Ribokinase-like"/>
    <property type="match status" value="1"/>
</dbReference>
<keyword evidence="6 17" id="KW-0547">Nucleotide-binding</keyword>
<dbReference type="InterPro" id="IPR030677">
    <property type="entry name" value="Nnr"/>
</dbReference>
<evidence type="ECO:0000259" key="21">
    <source>
        <dbReference type="PROSITE" id="PS51385"/>
    </source>
</evidence>
<sequence>MPELLTADQMRAVERAAIDNGRVTGLDLMERAGRGVIAAMLEHWPHFAVTPGRAAVLCGPGNNGGDGFVVARLLRDRGWDVTVFAYGEVAKLPPDAAINAQGWTETAPVQPASLFTDLREECDLIVDAILGIGATRPLQGAIEATVKFLNEYKPGERKPRDRCRIVSVDLPTGLCSDSGRPLGSAVRADLTVTFHRAKPGHYLSDGPAHCGRLSVQPLGLDREPTYPHETVSATLIGEETLKRGQVPCLGKRAGGHKFSHGHAVVAAGSVGKGGAARLSARAALRIGAGLVTVAPPPAALIENAAHLDAIMLHAIRDARGLEEMLTDERIKALCLGPGLGGDRARDLVPVALAASRGTVLDADALSAFADDPQELFAMLHDRCVLTPHGGEFARLFPDIADRLDAMPARGPAFSRMDAARAAAARAGCTVLLKGPDTVVADPDGRISLNPAVYARAAPWLATAGSGDVLSGMIAGLLARGDTPHEAAATAAWLHTECALEFGPGLIAEDLPEQIPAVLRRLSANSP</sequence>
<feature type="binding site" evidence="17">
    <location>
        <position position="388"/>
    </location>
    <ligand>
        <name>(6S)-NADPHX</name>
        <dbReference type="ChEBI" id="CHEBI:64076"/>
    </ligand>
</feature>
<dbReference type="HAMAP" id="MF_01965">
    <property type="entry name" value="NADHX_dehydratase"/>
    <property type="match status" value="1"/>
</dbReference>
<evidence type="ECO:0000256" key="7">
    <source>
        <dbReference type="ARBA" id="ARBA00022840"/>
    </source>
</evidence>
<comment type="catalytic activity">
    <reaction evidence="2 18 19">
        <text>(6R)-NADPHX = (6S)-NADPHX</text>
        <dbReference type="Rhea" id="RHEA:32227"/>
        <dbReference type="ChEBI" id="CHEBI:64076"/>
        <dbReference type="ChEBI" id="CHEBI:64077"/>
        <dbReference type="EC" id="5.1.99.6"/>
    </reaction>
</comment>
<feature type="binding site" evidence="17">
    <location>
        <position position="466"/>
    </location>
    <ligand>
        <name>AMP</name>
        <dbReference type="ChEBI" id="CHEBI:456215"/>
    </ligand>
</feature>
<evidence type="ECO:0000256" key="19">
    <source>
        <dbReference type="PIRNR" id="PIRNR017184"/>
    </source>
</evidence>
<dbReference type="KEGG" id="mon:G8E03_12015"/>
<feature type="binding site" evidence="18">
    <location>
        <position position="127"/>
    </location>
    <ligand>
        <name>K(+)</name>
        <dbReference type="ChEBI" id="CHEBI:29103"/>
    </ligand>
</feature>
<feature type="binding site" evidence="17">
    <location>
        <position position="275"/>
    </location>
    <ligand>
        <name>(6S)-NADPHX</name>
        <dbReference type="ChEBI" id="CHEBI:64076"/>
    </ligand>
</feature>
<comment type="function">
    <text evidence="18">Catalyzes the epimerization of the S- and R-forms of NAD(P)HX, a damaged form of NAD(P)H that is a result of enzymatic or heat-dependent hydration. This is a prerequisite for the S-specific NAD(P)H-hydrate dehydratase to allow the repair of both epimers of NAD(P)HX.</text>
</comment>
<feature type="binding site" evidence="18">
    <location>
        <position position="63"/>
    </location>
    <ligand>
        <name>K(+)</name>
        <dbReference type="ChEBI" id="CHEBI:29103"/>
    </ligand>
</feature>
<keyword evidence="10 17" id="KW-0520">NAD</keyword>
<dbReference type="Gene3D" id="3.40.1190.20">
    <property type="match status" value="1"/>
</dbReference>
<comment type="function">
    <text evidence="17">Catalyzes the dehydration of the S-form of NAD(P)HX at the expense of ADP, which is converted to AMP. Together with NAD(P)HX epimerase, which catalyzes the epimerization of the S- and R-forms, the enzyme allows the repair of both epimers of NAD(P)HX, a damaged form of NAD(P)H that is a result of enzymatic or heat-dependent hydration.</text>
</comment>
<evidence type="ECO:0000256" key="8">
    <source>
        <dbReference type="ARBA" id="ARBA00022857"/>
    </source>
</evidence>
<dbReference type="Gene3D" id="3.40.50.10260">
    <property type="entry name" value="YjeF N-terminal domain"/>
    <property type="match status" value="1"/>
</dbReference>
<comment type="cofactor">
    <cofactor evidence="18 19">
        <name>K(+)</name>
        <dbReference type="ChEBI" id="CHEBI:29103"/>
    </cofactor>
    <text evidence="18 19">Binds 1 potassium ion per subunit.</text>
</comment>
<evidence type="ECO:0000256" key="13">
    <source>
        <dbReference type="ARBA" id="ARBA00023268"/>
    </source>
</evidence>
<keyword evidence="9 18" id="KW-0630">Potassium</keyword>
<name>A0A6G7VN05_9RHOB</name>
<proteinExistence type="inferred from homology"/>
<dbReference type="GO" id="GO:0005524">
    <property type="term" value="F:ATP binding"/>
    <property type="evidence" value="ECO:0007669"/>
    <property type="project" value="UniProtKB-UniRule"/>
</dbReference>
<dbReference type="Pfam" id="PF01256">
    <property type="entry name" value="Carb_kinase"/>
    <property type="match status" value="1"/>
</dbReference>
<evidence type="ECO:0000256" key="4">
    <source>
        <dbReference type="ARBA" id="ARBA00009524"/>
    </source>
</evidence>
<dbReference type="GO" id="GO:0110051">
    <property type="term" value="P:metabolite repair"/>
    <property type="evidence" value="ECO:0007669"/>
    <property type="project" value="TreeGrafter"/>
</dbReference>
<keyword evidence="12 17" id="KW-0456">Lyase</keyword>
<evidence type="ECO:0000256" key="5">
    <source>
        <dbReference type="ARBA" id="ARBA00022723"/>
    </source>
</evidence>
<keyword evidence="23" id="KW-1185">Reference proteome</keyword>
<dbReference type="EMBL" id="CP049811">
    <property type="protein sequence ID" value="QIK41429.1"/>
    <property type="molecule type" value="Genomic_DNA"/>
</dbReference>
<evidence type="ECO:0000256" key="6">
    <source>
        <dbReference type="ARBA" id="ARBA00022741"/>
    </source>
</evidence>
<feature type="binding site" evidence="17">
    <location>
        <position position="467"/>
    </location>
    <ligand>
        <name>(6S)-NADPHX</name>
        <dbReference type="ChEBI" id="CHEBI:64076"/>
    </ligand>
</feature>
<evidence type="ECO:0000256" key="2">
    <source>
        <dbReference type="ARBA" id="ARBA00000909"/>
    </source>
</evidence>
<keyword evidence="13" id="KW-0511">Multifunctional enzyme</keyword>
<keyword evidence="11 18" id="KW-0413">Isomerase</keyword>